<dbReference type="Gene3D" id="2.70.70.10">
    <property type="entry name" value="Glucose Permease (Domain IIA)"/>
    <property type="match status" value="1"/>
</dbReference>
<evidence type="ECO:0000259" key="3">
    <source>
        <dbReference type="Pfam" id="PF01551"/>
    </source>
</evidence>
<dbReference type="OrthoDB" id="2986589at2"/>
<feature type="domain" description="M23ase beta-sheet core" evidence="3">
    <location>
        <begin position="220"/>
        <end position="314"/>
    </location>
</feature>
<dbReference type="GO" id="GO:0004222">
    <property type="term" value="F:metalloendopeptidase activity"/>
    <property type="evidence" value="ECO:0007669"/>
    <property type="project" value="TreeGrafter"/>
</dbReference>
<evidence type="ECO:0000256" key="1">
    <source>
        <dbReference type="SAM" id="MobiDB-lite"/>
    </source>
</evidence>
<keyword evidence="2" id="KW-0472">Membrane</keyword>
<keyword evidence="2" id="KW-1133">Transmembrane helix</keyword>
<dbReference type="InterPro" id="IPR011055">
    <property type="entry name" value="Dup_hybrid_motif"/>
</dbReference>
<dbReference type="PANTHER" id="PTHR21666">
    <property type="entry name" value="PEPTIDASE-RELATED"/>
    <property type="match status" value="1"/>
</dbReference>
<name>A0A3G9IJS7_9BACL</name>
<feature type="compositionally biased region" description="Basic and acidic residues" evidence="1">
    <location>
        <begin position="50"/>
        <end position="75"/>
    </location>
</feature>
<dbReference type="RefSeq" id="WP_125653630.1">
    <property type="nucleotide sequence ID" value="NZ_AP019308.1"/>
</dbReference>
<dbReference type="KEGG" id="pbk:Back11_06020"/>
<feature type="region of interest" description="Disordered" evidence="1">
    <location>
        <begin position="1"/>
        <end position="29"/>
    </location>
</feature>
<feature type="transmembrane region" description="Helical" evidence="2">
    <location>
        <begin position="115"/>
        <end position="138"/>
    </location>
</feature>
<dbReference type="EMBL" id="AP019308">
    <property type="protein sequence ID" value="BBH19257.1"/>
    <property type="molecule type" value="Genomic_DNA"/>
</dbReference>
<dbReference type="InterPro" id="IPR050570">
    <property type="entry name" value="Cell_wall_metabolism_enzyme"/>
</dbReference>
<dbReference type="SUPFAM" id="SSF51261">
    <property type="entry name" value="Duplicated hybrid motif"/>
    <property type="match status" value="1"/>
</dbReference>
<feature type="compositionally biased region" description="Basic and acidic residues" evidence="1">
    <location>
        <begin position="1"/>
        <end position="19"/>
    </location>
</feature>
<organism evidence="4 5">
    <name type="scientific">Paenibacillus baekrokdamisoli</name>
    <dbReference type="NCBI Taxonomy" id="1712516"/>
    <lineage>
        <taxon>Bacteria</taxon>
        <taxon>Bacillati</taxon>
        <taxon>Bacillota</taxon>
        <taxon>Bacilli</taxon>
        <taxon>Bacillales</taxon>
        <taxon>Paenibacillaceae</taxon>
        <taxon>Paenibacillus</taxon>
    </lineage>
</organism>
<protein>
    <recommendedName>
        <fullName evidence="3">M23ase beta-sheet core domain-containing protein</fullName>
    </recommendedName>
</protein>
<evidence type="ECO:0000256" key="2">
    <source>
        <dbReference type="SAM" id="Phobius"/>
    </source>
</evidence>
<feature type="region of interest" description="Disordered" evidence="1">
    <location>
        <begin position="48"/>
        <end position="75"/>
    </location>
</feature>
<sequence length="321" mass="35252">METKNGIRQRRQERIRRIMDNSQLAPGLQHIREPESAVDFIQQALPTEPLIRESNDRNREREGGLGAREQDPERLWKAQSNPWESAGWRLAPASSKESRKAPSGSGNKPSPNYRFIVRGLFIQTMISLALFIILFVMFRMDNPMAKQGQQVVTAALTEQINFDSAANWYKQVFSGAPSFIPMFGSDKEKESKLAEGVMELSIVAPLSKGAVVRSFAETLSGVEIAGESQEAVLAAEVGRVLLVTDDERTGKTIVIQHADNRVTVYGRLGQVATAVNDWVEAGQTLGKLPAADAAEGGKSLLFFAVKEKGAYVNPADVVPLD</sequence>
<dbReference type="AlphaFoldDB" id="A0A3G9IJS7"/>
<keyword evidence="5" id="KW-1185">Reference proteome</keyword>
<dbReference type="Proteomes" id="UP000275368">
    <property type="component" value="Chromosome"/>
</dbReference>
<evidence type="ECO:0000313" key="4">
    <source>
        <dbReference type="EMBL" id="BBH19257.1"/>
    </source>
</evidence>
<gene>
    <name evidence="4" type="ORF">Back11_06020</name>
</gene>
<evidence type="ECO:0000313" key="5">
    <source>
        <dbReference type="Proteomes" id="UP000275368"/>
    </source>
</evidence>
<proteinExistence type="predicted"/>
<dbReference type="CDD" id="cd12797">
    <property type="entry name" value="M23_peptidase"/>
    <property type="match status" value="1"/>
</dbReference>
<keyword evidence="2" id="KW-0812">Transmembrane</keyword>
<feature type="region of interest" description="Disordered" evidence="1">
    <location>
        <begin position="87"/>
        <end position="108"/>
    </location>
</feature>
<dbReference type="Pfam" id="PF01551">
    <property type="entry name" value="Peptidase_M23"/>
    <property type="match status" value="1"/>
</dbReference>
<dbReference type="PANTHER" id="PTHR21666:SF270">
    <property type="entry name" value="MUREIN HYDROLASE ACTIVATOR ENVC"/>
    <property type="match status" value="1"/>
</dbReference>
<dbReference type="InterPro" id="IPR016047">
    <property type="entry name" value="M23ase_b-sheet_dom"/>
</dbReference>
<accession>A0A3G9IJS7</accession>
<reference evidence="4 5" key="1">
    <citation type="submission" date="2018-11" db="EMBL/GenBank/DDBJ databases">
        <title>Complete genome sequence of Paenibacillus baekrokdamisoli strain KCTC 33723.</title>
        <authorList>
            <person name="Kang S.W."/>
            <person name="Lee K.C."/>
            <person name="Kim K.K."/>
            <person name="Kim J.S."/>
            <person name="Kim D.S."/>
            <person name="Ko S.H."/>
            <person name="Yang S.H."/>
            <person name="Lee J.S."/>
        </authorList>
    </citation>
    <scope>NUCLEOTIDE SEQUENCE [LARGE SCALE GENOMIC DNA]</scope>
    <source>
        <strain evidence="4 5">KCTC 33723</strain>
    </source>
</reference>